<comment type="caution">
    <text evidence="2">The sequence shown here is derived from an EMBL/GenBank/DDBJ whole genome shotgun (WGS) entry which is preliminary data.</text>
</comment>
<keyword evidence="3" id="KW-1185">Reference proteome</keyword>
<accession>A0A6N7Q310</accession>
<sequence length="54" mass="5623">MAARPSPSTASAPQHGLDERCVSEALGNGDGLTVEVDTALGSEEDERVDEEEPP</sequence>
<evidence type="ECO:0000256" key="1">
    <source>
        <dbReference type="SAM" id="MobiDB-lite"/>
    </source>
</evidence>
<dbReference type="AlphaFoldDB" id="A0A6N7Q310"/>
<dbReference type="RefSeq" id="WP_153823484.1">
    <property type="nucleotide sequence ID" value="NZ_WJIE01000013.1"/>
</dbReference>
<dbReference type="Proteomes" id="UP000440224">
    <property type="component" value="Unassembled WGS sequence"/>
</dbReference>
<feature type="region of interest" description="Disordered" evidence="1">
    <location>
        <begin position="25"/>
        <end position="54"/>
    </location>
</feature>
<protein>
    <submittedName>
        <fullName evidence="2">Uncharacterized protein</fullName>
    </submittedName>
</protein>
<reference evidence="2 3" key="1">
    <citation type="submission" date="2019-10" db="EMBL/GenBank/DDBJ databases">
        <title>A soil myxobacterium in the family Polyangiaceae.</title>
        <authorList>
            <person name="Li Y."/>
            <person name="Wang J."/>
        </authorList>
    </citation>
    <scope>NUCLEOTIDE SEQUENCE [LARGE SCALE GENOMIC DNA]</scope>
    <source>
        <strain evidence="2 3">DSM 14734</strain>
    </source>
</reference>
<feature type="compositionally biased region" description="Acidic residues" evidence="1">
    <location>
        <begin position="42"/>
        <end position="54"/>
    </location>
</feature>
<organism evidence="2 3">
    <name type="scientific">Polyangium spumosum</name>
    <dbReference type="NCBI Taxonomy" id="889282"/>
    <lineage>
        <taxon>Bacteria</taxon>
        <taxon>Pseudomonadati</taxon>
        <taxon>Myxococcota</taxon>
        <taxon>Polyangia</taxon>
        <taxon>Polyangiales</taxon>
        <taxon>Polyangiaceae</taxon>
        <taxon>Polyangium</taxon>
    </lineage>
</organism>
<dbReference type="EMBL" id="WJIE01000013">
    <property type="protein sequence ID" value="MRG96674.1"/>
    <property type="molecule type" value="Genomic_DNA"/>
</dbReference>
<evidence type="ECO:0000313" key="2">
    <source>
        <dbReference type="EMBL" id="MRG96674.1"/>
    </source>
</evidence>
<proteinExistence type="predicted"/>
<name>A0A6N7Q310_9BACT</name>
<gene>
    <name evidence="2" type="ORF">GF068_32835</name>
</gene>
<evidence type="ECO:0000313" key="3">
    <source>
        <dbReference type="Proteomes" id="UP000440224"/>
    </source>
</evidence>